<gene>
    <name evidence="6" type="ORF">F503_01274</name>
</gene>
<evidence type="ECO:0000256" key="5">
    <source>
        <dbReference type="SAM" id="Phobius"/>
    </source>
</evidence>
<proteinExistence type="predicted"/>
<keyword evidence="4 5" id="KW-0472">Membrane</keyword>
<keyword evidence="2 5" id="KW-0812">Transmembrane</keyword>
<dbReference type="AlphaFoldDB" id="S3C966"/>
<dbReference type="OrthoDB" id="4521223at2759"/>
<evidence type="ECO:0000313" key="6">
    <source>
        <dbReference type="EMBL" id="EPE08491.1"/>
    </source>
</evidence>
<evidence type="ECO:0000256" key="4">
    <source>
        <dbReference type="ARBA" id="ARBA00023136"/>
    </source>
</evidence>
<sequence>MSDSGYYIVYGSDANCTLALCPVEWSILTYQPSVPANSVFIALFVVALVIHLVEGIRWRHTLGGFAIPMIIGCIDEILGYVGRLIMHGNPFSFNGFLMQIICITTAPVFFCAAIYITLARTIDFLDPTLARFNPKFLYWIFIPCDVVSLVFQAAGGALSSTSTGDDNIGVNMSLFGLAFQVFTLIIFIALSIDYLIRYFRANRGRPAQHANMIHSNPTRFRIFAVGLCAAIIFVLVRCIYRIDELSEGYDGALFHNEPVFYGLESAMITLAVFCLTLGHPGFGLHSNNEQIFQEQGRGQFAMEMTSGSSDEAKRSSV</sequence>
<dbReference type="PANTHER" id="PTHR31465:SF9">
    <property type="entry name" value="SPHINGOID LONG-CHAIN BASE TRANSPORTER RSB1"/>
    <property type="match status" value="1"/>
</dbReference>
<feature type="transmembrane region" description="Helical" evidence="5">
    <location>
        <begin position="136"/>
        <end position="154"/>
    </location>
</feature>
<reference evidence="6 7" key="1">
    <citation type="journal article" date="2013" name="BMC Genomics">
        <title>The genome and transcriptome of the pine saprophyte Ophiostoma piceae, and a comparison with the bark beetle-associated pine pathogen Grosmannia clavigera.</title>
        <authorList>
            <person name="Haridas S."/>
            <person name="Wang Y."/>
            <person name="Lim L."/>
            <person name="Massoumi Alamouti S."/>
            <person name="Jackman S."/>
            <person name="Docking R."/>
            <person name="Robertson G."/>
            <person name="Birol I."/>
            <person name="Bohlmann J."/>
            <person name="Breuil C."/>
        </authorList>
    </citation>
    <scope>NUCLEOTIDE SEQUENCE [LARGE SCALE GENOMIC DNA]</scope>
    <source>
        <strain evidence="6 7">UAMH 11346</strain>
    </source>
</reference>
<feature type="transmembrane region" description="Helical" evidence="5">
    <location>
        <begin position="174"/>
        <end position="199"/>
    </location>
</feature>
<dbReference type="GO" id="GO:0000324">
    <property type="term" value="C:fungal-type vacuole"/>
    <property type="evidence" value="ECO:0007669"/>
    <property type="project" value="TreeGrafter"/>
</dbReference>
<feature type="transmembrane region" description="Helical" evidence="5">
    <location>
        <begin position="220"/>
        <end position="240"/>
    </location>
</feature>
<name>S3C966_OPHP1</name>
<dbReference type="PANTHER" id="PTHR31465">
    <property type="entry name" value="PROTEIN RTA1-RELATED"/>
    <property type="match status" value="1"/>
</dbReference>
<evidence type="ECO:0000256" key="1">
    <source>
        <dbReference type="ARBA" id="ARBA00004141"/>
    </source>
</evidence>
<dbReference type="STRING" id="1262450.S3C966"/>
<accession>S3C966</accession>
<dbReference type="eggNOG" id="ENOG502QU4U">
    <property type="taxonomic scope" value="Eukaryota"/>
</dbReference>
<protein>
    <submittedName>
        <fullName evidence="6">Parasitic phase-specific protein psp-1</fullName>
    </submittedName>
</protein>
<organism evidence="6 7">
    <name type="scientific">Ophiostoma piceae (strain UAMH 11346)</name>
    <name type="common">Sap stain fungus</name>
    <dbReference type="NCBI Taxonomy" id="1262450"/>
    <lineage>
        <taxon>Eukaryota</taxon>
        <taxon>Fungi</taxon>
        <taxon>Dikarya</taxon>
        <taxon>Ascomycota</taxon>
        <taxon>Pezizomycotina</taxon>
        <taxon>Sordariomycetes</taxon>
        <taxon>Sordariomycetidae</taxon>
        <taxon>Ophiostomatales</taxon>
        <taxon>Ophiostomataceae</taxon>
        <taxon>Ophiostoma</taxon>
    </lineage>
</organism>
<dbReference type="Proteomes" id="UP000016923">
    <property type="component" value="Unassembled WGS sequence"/>
</dbReference>
<dbReference type="HOGENOM" id="CLU_033465_6_1_1"/>
<dbReference type="InterPro" id="IPR007568">
    <property type="entry name" value="RTA1"/>
</dbReference>
<feature type="transmembrane region" description="Helical" evidence="5">
    <location>
        <begin position="34"/>
        <end position="53"/>
    </location>
</feature>
<dbReference type="Pfam" id="PF04479">
    <property type="entry name" value="RTA1"/>
    <property type="match status" value="1"/>
</dbReference>
<comment type="subcellular location">
    <subcellularLocation>
        <location evidence="1">Membrane</location>
        <topology evidence="1">Multi-pass membrane protein</topology>
    </subcellularLocation>
</comment>
<keyword evidence="3 5" id="KW-1133">Transmembrane helix</keyword>
<feature type="transmembrane region" description="Helical" evidence="5">
    <location>
        <begin position="260"/>
        <end position="278"/>
    </location>
</feature>
<dbReference type="OMA" id="WGFMASM"/>
<keyword evidence="7" id="KW-1185">Reference proteome</keyword>
<evidence type="ECO:0000256" key="3">
    <source>
        <dbReference type="ARBA" id="ARBA00022989"/>
    </source>
</evidence>
<dbReference type="VEuPathDB" id="FungiDB:F503_01274"/>
<feature type="transmembrane region" description="Helical" evidence="5">
    <location>
        <begin position="65"/>
        <end position="85"/>
    </location>
</feature>
<evidence type="ECO:0000256" key="2">
    <source>
        <dbReference type="ARBA" id="ARBA00022692"/>
    </source>
</evidence>
<feature type="transmembrane region" description="Helical" evidence="5">
    <location>
        <begin position="97"/>
        <end position="116"/>
    </location>
</feature>
<dbReference type="GO" id="GO:0005886">
    <property type="term" value="C:plasma membrane"/>
    <property type="evidence" value="ECO:0007669"/>
    <property type="project" value="TreeGrafter"/>
</dbReference>
<evidence type="ECO:0000313" key="7">
    <source>
        <dbReference type="Proteomes" id="UP000016923"/>
    </source>
</evidence>
<dbReference type="EMBL" id="KE148149">
    <property type="protein sequence ID" value="EPE08491.1"/>
    <property type="molecule type" value="Genomic_DNA"/>
</dbReference>